<reference evidence="1" key="1">
    <citation type="submission" date="2020-09" db="EMBL/GenBank/DDBJ databases">
        <authorList>
            <person name="Blom J."/>
        </authorList>
    </citation>
    <scope>NUCLEOTIDE SEQUENCE</scope>
    <source>
        <strain evidence="1">No.713</strain>
        <plasmid evidence="1">p1</plasmid>
    </source>
</reference>
<dbReference type="InterPro" id="IPR037257">
    <property type="entry name" value="T2SS_E_N_sf"/>
</dbReference>
<name>A0A9W4GBV4_9CYAN</name>
<dbReference type="SUPFAM" id="SSF160246">
    <property type="entry name" value="EspE N-terminal domain-like"/>
    <property type="match status" value="1"/>
</dbReference>
<gene>
    <name evidence="1" type="ORF">NO713_05758</name>
</gene>
<keyword evidence="2" id="KW-1185">Reference proteome</keyword>
<dbReference type="Proteomes" id="UP001153719">
    <property type="component" value="Plasmid p1"/>
</dbReference>
<protein>
    <submittedName>
        <fullName evidence="1">Uncharacterized protein</fullName>
    </submittedName>
</protein>
<accession>A0A9W4GBV4</accession>
<organism evidence="1 2">
    <name type="scientific">Planktothrix pseudagardhii</name>
    <dbReference type="NCBI Taxonomy" id="132604"/>
    <lineage>
        <taxon>Bacteria</taxon>
        <taxon>Bacillati</taxon>
        <taxon>Cyanobacteriota</taxon>
        <taxon>Cyanophyceae</taxon>
        <taxon>Oscillatoriophycideae</taxon>
        <taxon>Oscillatoriales</taxon>
        <taxon>Microcoleaceae</taxon>
        <taxon>Planktothrix</taxon>
    </lineage>
</organism>
<dbReference type="KEGG" id="ppsu:NO713_05758"/>
<keyword evidence="1" id="KW-0614">Plasmid</keyword>
<evidence type="ECO:0000313" key="2">
    <source>
        <dbReference type="Proteomes" id="UP001153719"/>
    </source>
</evidence>
<dbReference type="RefSeq" id="WP_254175310.1">
    <property type="nucleotide sequence ID" value="NZ_LR882968.1"/>
</dbReference>
<dbReference type="EMBL" id="LR882968">
    <property type="protein sequence ID" value="CAD5988660.1"/>
    <property type="molecule type" value="Genomic_DNA"/>
</dbReference>
<sequence length="65" mass="7705">MKLGEILLKRKLISQHQLEVTLFQQRTDSKRIGELLLEKGCISEKDLTTALKEQQWRHQGFWVIN</sequence>
<dbReference type="AlphaFoldDB" id="A0A9W4GBV4"/>
<geneLocation type="plasmid" evidence="1 2">
    <name>p1</name>
</geneLocation>
<evidence type="ECO:0000313" key="1">
    <source>
        <dbReference type="EMBL" id="CAD5988660.1"/>
    </source>
</evidence>
<proteinExistence type="predicted"/>